<organism evidence="6 7">
    <name type="scientific">Saccharibacillus kuerlensis</name>
    <dbReference type="NCBI Taxonomy" id="459527"/>
    <lineage>
        <taxon>Bacteria</taxon>
        <taxon>Bacillati</taxon>
        <taxon>Bacillota</taxon>
        <taxon>Bacilli</taxon>
        <taxon>Bacillales</taxon>
        <taxon>Paenibacillaceae</taxon>
        <taxon>Saccharibacillus</taxon>
    </lineage>
</organism>
<dbReference type="NCBIfam" id="NF033592">
    <property type="entry name" value="transpos_IS4_1"/>
    <property type="match status" value="1"/>
</dbReference>
<reference evidence="7" key="1">
    <citation type="journal article" date="2019" name="Int. J. Syst. Evol. Microbiol.">
        <title>The Global Catalogue of Microorganisms (GCM) 10K type strain sequencing project: providing services to taxonomists for standard genome sequencing and annotation.</title>
        <authorList>
            <consortium name="The Broad Institute Genomics Platform"/>
            <consortium name="The Broad Institute Genome Sequencing Center for Infectious Disease"/>
            <person name="Wu L."/>
            <person name="Ma J."/>
        </authorList>
    </citation>
    <scope>NUCLEOTIDE SEQUENCE [LARGE SCALE GENOMIC DNA]</scope>
    <source>
        <strain evidence="7">CGMCC 1.6964</strain>
    </source>
</reference>
<evidence type="ECO:0000313" key="6">
    <source>
        <dbReference type="EMBL" id="GGO05863.1"/>
    </source>
</evidence>
<name>A0ABQ2L7G5_9BACL</name>
<gene>
    <name evidence="6" type="ORF">GCM10010969_32660</name>
</gene>
<proteinExistence type="inferred from homology"/>
<evidence type="ECO:0000256" key="2">
    <source>
        <dbReference type="ARBA" id="ARBA00022578"/>
    </source>
</evidence>
<evidence type="ECO:0000256" key="3">
    <source>
        <dbReference type="ARBA" id="ARBA00023125"/>
    </source>
</evidence>
<dbReference type="Gene3D" id="3.90.350.10">
    <property type="entry name" value="Transposase Inhibitor Protein From Tn5, Chain A, domain 1"/>
    <property type="match status" value="1"/>
</dbReference>
<evidence type="ECO:0000313" key="7">
    <source>
        <dbReference type="Proteomes" id="UP000606653"/>
    </source>
</evidence>
<dbReference type="SUPFAM" id="SSF53098">
    <property type="entry name" value="Ribonuclease H-like"/>
    <property type="match status" value="1"/>
</dbReference>
<evidence type="ECO:0000256" key="4">
    <source>
        <dbReference type="ARBA" id="ARBA00023172"/>
    </source>
</evidence>
<evidence type="ECO:0000259" key="5">
    <source>
        <dbReference type="Pfam" id="PF01609"/>
    </source>
</evidence>
<keyword evidence="7" id="KW-1185">Reference proteome</keyword>
<dbReference type="PANTHER" id="PTHR33258">
    <property type="entry name" value="TRANSPOSASE INSL FOR INSERTION SEQUENCE ELEMENT IS186A-RELATED"/>
    <property type="match status" value="1"/>
</dbReference>
<protein>
    <submittedName>
        <fullName evidence="6">IS4 family transposase ISDha3</fullName>
    </submittedName>
</protein>
<keyword evidence="2" id="KW-0815">Transposition</keyword>
<dbReference type="InterPro" id="IPR047952">
    <property type="entry name" value="Transpos_IS4"/>
</dbReference>
<sequence>MTKSTTFSSVLQTVFSREQIEELLAEIGYVDVARKFTGYDLFLFLAEAALQQWKGYRDAEPRLAASGLKSVDHSTLSKKAKDVPFELFKRLFQMALSRCSRPVRRHLNLPKELLLLDSTQIVTGKSRLPWAPLSGEKSGVKLHVSLLADGNRLHQVEETDAKTHDSQLASTLSHPDFILVVDRAYSKHKRFDDYEKAEKRQLFVIRLRDTTRFQDVVIRERKQPFGGSVEQDFTCRIGQTYSLTEHRFRVVELTDPQGKPVVLATNLHWHSPERIAEIYKARWQIEVFFRWIKQHLNVSRLFGTTPNAVYGQLYTALFVYVLLKFWFEQGNRTVHLSARLSLAEFDRLFKLNCLPVEWIFYFSNQISFPENS</sequence>
<keyword evidence="3" id="KW-0238">DNA-binding</keyword>
<dbReference type="InterPro" id="IPR012337">
    <property type="entry name" value="RNaseH-like_sf"/>
</dbReference>
<comment type="similarity">
    <text evidence="1">Belongs to the transposase 11 family.</text>
</comment>
<accession>A0ABQ2L7G5</accession>
<dbReference type="InterPro" id="IPR002559">
    <property type="entry name" value="Transposase_11"/>
</dbReference>
<dbReference type="Proteomes" id="UP000606653">
    <property type="component" value="Unassembled WGS sequence"/>
</dbReference>
<feature type="domain" description="Transposase IS4-like" evidence="5">
    <location>
        <begin position="110"/>
        <end position="322"/>
    </location>
</feature>
<evidence type="ECO:0000256" key="1">
    <source>
        <dbReference type="ARBA" id="ARBA00010075"/>
    </source>
</evidence>
<dbReference type="Pfam" id="PF01609">
    <property type="entry name" value="DDE_Tnp_1"/>
    <property type="match status" value="1"/>
</dbReference>
<keyword evidence="4" id="KW-0233">DNA recombination</keyword>
<dbReference type="PANTHER" id="PTHR33258:SF1">
    <property type="entry name" value="TRANSPOSASE INSL FOR INSERTION SEQUENCE ELEMENT IS186A-RELATED"/>
    <property type="match status" value="1"/>
</dbReference>
<dbReference type="EMBL" id="BMLN01000011">
    <property type="protein sequence ID" value="GGO05863.1"/>
    <property type="molecule type" value="Genomic_DNA"/>
</dbReference>
<dbReference type="RefSeq" id="WP_188669582.1">
    <property type="nucleotide sequence ID" value="NZ_BMLN01000011.1"/>
</dbReference>
<comment type="caution">
    <text evidence="6">The sequence shown here is derived from an EMBL/GenBank/DDBJ whole genome shotgun (WGS) entry which is preliminary data.</text>
</comment>